<dbReference type="AlphaFoldDB" id="A0A2W1BYE8"/>
<protein>
    <recommendedName>
        <fullName evidence="15">Protein YIF1B</fullName>
    </recommendedName>
</protein>
<dbReference type="Proteomes" id="UP000249218">
    <property type="component" value="Unassembled WGS sequence"/>
</dbReference>
<organism evidence="13 14">
    <name type="scientific">Helicoverpa armigera</name>
    <name type="common">Cotton bollworm</name>
    <name type="synonym">Heliothis armigera</name>
    <dbReference type="NCBI Taxonomy" id="29058"/>
    <lineage>
        <taxon>Eukaryota</taxon>
        <taxon>Metazoa</taxon>
        <taxon>Ecdysozoa</taxon>
        <taxon>Arthropoda</taxon>
        <taxon>Hexapoda</taxon>
        <taxon>Insecta</taxon>
        <taxon>Pterygota</taxon>
        <taxon>Neoptera</taxon>
        <taxon>Endopterygota</taxon>
        <taxon>Lepidoptera</taxon>
        <taxon>Glossata</taxon>
        <taxon>Ditrysia</taxon>
        <taxon>Noctuoidea</taxon>
        <taxon>Noctuidae</taxon>
        <taxon>Heliothinae</taxon>
        <taxon>Helicoverpa</taxon>
    </lineage>
</organism>
<keyword evidence="5 12" id="KW-0812">Transmembrane</keyword>
<dbReference type="GO" id="GO:0000139">
    <property type="term" value="C:Golgi membrane"/>
    <property type="evidence" value="ECO:0007669"/>
    <property type="project" value="UniProtKB-SubCell"/>
</dbReference>
<evidence type="ECO:0000313" key="14">
    <source>
        <dbReference type="Proteomes" id="UP000249218"/>
    </source>
</evidence>
<feature type="compositionally biased region" description="Low complexity" evidence="11">
    <location>
        <begin position="12"/>
        <end position="22"/>
    </location>
</feature>
<dbReference type="PANTHER" id="PTHR14083">
    <property type="entry name" value="YIP1 INTERACTING FACTOR HOMOLOG YIF1 PROTEIN"/>
    <property type="match status" value="1"/>
</dbReference>
<evidence type="ECO:0000256" key="6">
    <source>
        <dbReference type="ARBA" id="ARBA00022824"/>
    </source>
</evidence>
<dbReference type="OrthoDB" id="337750at2759"/>
<keyword evidence="4" id="KW-0813">Transport</keyword>
<accession>A0A2W1BYE8</accession>
<name>A0A2W1BYE8_HELAM</name>
<feature type="transmembrane region" description="Helical" evidence="12">
    <location>
        <begin position="285"/>
        <end position="318"/>
    </location>
</feature>
<evidence type="ECO:0000256" key="5">
    <source>
        <dbReference type="ARBA" id="ARBA00022692"/>
    </source>
</evidence>
<feature type="region of interest" description="Disordered" evidence="11">
    <location>
        <begin position="1"/>
        <end position="49"/>
    </location>
</feature>
<evidence type="ECO:0000256" key="3">
    <source>
        <dbReference type="ARBA" id="ARBA00009727"/>
    </source>
</evidence>
<comment type="similarity">
    <text evidence="3">Belongs to the YIF1 family.</text>
</comment>
<dbReference type="GO" id="GO:0005789">
    <property type="term" value="C:endoplasmic reticulum membrane"/>
    <property type="evidence" value="ECO:0007669"/>
    <property type="project" value="UniProtKB-SubCell"/>
</dbReference>
<dbReference type="GO" id="GO:0015031">
    <property type="term" value="P:protein transport"/>
    <property type="evidence" value="ECO:0007669"/>
    <property type="project" value="UniProtKB-KW"/>
</dbReference>
<dbReference type="GO" id="GO:0030134">
    <property type="term" value="C:COPII-coated ER to Golgi transport vesicle"/>
    <property type="evidence" value="ECO:0007669"/>
    <property type="project" value="TreeGrafter"/>
</dbReference>
<evidence type="ECO:0000256" key="10">
    <source>
        <dbReference type="ARBA" id="ARBA00023136"/>
    </source>
</evidence>
<evidence type="ECO:0000256" key="7">
    <source>
        <dbReference type="ARBA" id="ARBA00022927"/>
    </source>
</evidence>
<evidence type="ECO:0000256" key="1">
    <source>
        <dbReference type="ARBA" id="ARBA00004477"/>
    </source>
</evidence>
<evidence type="ECO:0000256" key="4">
    <source>
        <dbReference type="ARBA" id="ARBA00022448"/>
    </source>
</evidence>
<keyword evidence="10 12" id="KW-0472">Membrane</keyword>
<evidence type="ECO:0000313" key="13">
    <source>
        <dbReference type="EMBL" id="PZC76793.1"/>
    </source>
</evidence>
<feature type="transmembrane region" description="Helical" evidence="12">
    <location>
        <begin position="370"/>
        <end position="392"/>
    </location>
</feature>
<keyword evidence="9" id="KW-0333">Golgi apparatus</keyword>
<dbReference type="PANTHER" id="PTHR14083:SF0">
    <property type="entry name" value="YIP1D-INTERACTING FACTOR 1, ISOFORM C"/>
    <property type="match status" value="1"/>
</dbReference>
<keyword evidence="7" id="KW-0653">Protein transport</keyword>
<evidence type="ECO:0008006" key="15">
    <source>
        <dbReference type="Google" id="ProtNLM"/>
    </source>
</evidence>
<gene>
    <name evidence="13" type="primary">HaOG204110</name>
    <name evidence="13" type="ORF">B5X24_HaOG204110</name>
</gene>
<dbReference type="InterPro" id="IPR005578">
    <property type="entry name" value="Yif1_fam"/>
</dbReference>
<evidence type="ECO:0000256" key="11">
    <source>
        <dbReference type="SAM" id="MobiDB-lite"/>
    </source>
</evidence>
<evidence type="ECO:0000256" key="12">
    <source>
        <dbReference type="SAM" id="Phobius"/>
    </source>
</evidence>
<comment type="subcellular location">
    <subcellularLocation>
        <location evidence="1">Endoplasmic reticulum membrane</location>
        <topology evidence="1">Multi-pass membrane protein</topology>
    </subcellularLocation>
    <subcellularLocation>
        <location evidence="2">Golgi apparatus membrane</location>
        <topology evidence="2">Multi-pass membrane protein</topology>
    </subcellularLocation>
</comment>
<keyword evidence="14" id="KW-1185">Reference proteome</keyword>
<dbReference type="Pfam" id="PF03878">
    <property type="entry name" value="YIF1"/>
    <property type="match status" value="1"/>
</dbReference>
<proteinExistence type="inferred from homology"/>
<dbReference type="EMBL" id="KZ149945">
    <property type="protein sequence ID" value="PZC76793.1"/>
    <property type="molecule type" value="Genomic_DNA"/>
</dbReference>
<evidence type="ECO:0000256" key="2">
    <source>
        <dbReference type="ARBA" id="ARBA00004653"/>
    </source>
</evidence>
<dbReference type="GO" id="GO:0006888">
    <property type="term" value="P:endoplasmic reticulum to Golgi vesicle-mediated transport"/>
    <property type="evidence" value="ECO:0007669"/>
    <property type="project" value="InterPro"/>
</dbReference>
<feature type="compositionally biased region" description="Pro residues" evidence="11">
    <location>
        <begin position="1"/>
        <end position="11"/>
    </location>
</feature>
<dbReference type="GO" id="GO:0005793">
    <property type="term" value="C:endoplasmic reticulum-Golgi intermediate compartment"/>
    <property type="evidence" value="ECO:0007669"/>
    <property type="project" value="TreeGrafter"/>
</dbReference>
<keyword evidence="8 12" id="KW-1133">Transmembrane helix</keyword>
<evidence type="ECO:0000256" key="9">
    <source>
        <dbReference type="ARBA" id="ARBA00023034"/>
    </source>
</evidence>
<evidence type="ECO:0000256" key="8">
    <source>
        <dbReference type="ARBA" id="ARBA00022989"/>
    </source>
</evidence>
<keyword evidence="6" id="KW-0256">Endoplasmic reticulum</keyword>
<reference evidence="13 14" key="1">
    <citation type="journal article" date="2017" name="BMC Biol.">
        <title>Genomic innovations, transcriptional plasticity and gene loss underlying the evolution and divergence of two highly polyphagous and invasive Helicoverpa pest species.</title>
        <authorList>
            <person name="Pearce S.L."/>
            <person name="Clarke D.F."/>
            <person name="East P.D."/>
            <person name="Elfekih S."/>
            <person name="Gordon K.H."/>
            <person name="Jermiin L.S."/>
            <person name="McGaughran A."/>
            <person name="Oakeshott J.G."/>
            <person name="Papanikolaou A."/>
            <person name="Perera O.P."/>
            <person name="Rane R.V."/>
            <person name="Richards S."/>
            <person name="Tay W.T."/>
            <person name="Walsh T.K."/>
            <person name="Anderson A."/>
            <person name="Anderson C.J."/>
            <person name="Asgari S."/>
            <person name="Board P.G."/>
            <person name="Bretschneider A."/>
            <person name="Campbell P.M."/>
            <person name="Chertemps T."/>
            <person name="Christeller J.T."/>
            <person name="Coppin C.W."/>
            <person name="Downes S.J."/>
            <person name="Duan G."/>
            <person name="Farnsworth C.A."/>
            <person name="Good R.T."/>
            <person name="Han L.B."/>
            <person name="Han Y.C."/>
            <person name="Hatje K."/>
            <person name="Horne I."/>
            <person name="Huang Y.P."/>
            <person name="Hughes D.S."/>
            <person name="Jacquin-Joly E."/>
            <person name="James W."/>
            <person name="Jhangiani S."/>
            <person name="Kollmar M."/>
            <person name="Kuwar S.S."/>
            <person name="Li S."/>
            <person name="Liu N.Y."/>
            <person name="Maibeche M.T."/>
            <person name="Miller J.R."/>
            <person name="Montagne N."/>
            <person name="Perry T."/>
            <person name="Qu J."/>
            <person name="Song S.V."/>
            <person name="Sutton G.G."/>
            <person name="Vogel H."/>
            <person name="Walenz B.P."/>
            <person name="Xu W."/>
            <person name="Zhang H.J."/>
            <person name="Zou Z."/>
            <person name="Batterham P."/>
            <person name="Edwards O.R."/>
            <person name="Feyereisen R."/>
            <person name="Gibbs R.A."/>
            <person name="Heckel D.G."/>
            <person name="McGrath A."/>
            <person name="Robin C."/>
            <person name="Scherer S.E."/>
            <person name="Worley K.C."/>
            <person name="Wu Y.D."/>
        </authorList>
    </citation>
    <scope>NUCLEOTIDE SEQUENCE [LARGE SCALE GENOMIC DNA]</scope>
    <source>
        <strain evidence="13">Harm_GR_Male_#8</strain>
        <tissue evidence="13">Whole organism</tissue>
    </source>
</reference>
<feature type="transmembrane region" description="Helical" evidence="12">
    <location>
        <begin position="212"/>
        <end position="232"/>
    </location>
</feature>
<sequence length="406" mass="45173">MGAPSPTPAFSPTPAYNPGFQPAGPPPPYHEGIQLDNSQDFGGPPPQAANFGYMGGFPQSPIPPAQLGSMLHQPIVQDMALQYGNQLAAQGREVVQREISKYVPVSRMRYYFAVDTRYVLRKLLLIMFPYTHKDMALQYGNQLAAQGREVVQREISKYVPVSRMRYYFAVDTRYVLRKLLLIMFPYTHKEWMVKYDQDLPVQPRYDINAPDLYIPSMGYVTYVLLAGFMLGLQHRFSPEQIGMQASSALAYIIFEMIMYLVTLYVTNTSTHLKTLDLLSFSGYKYIIMIASLMAGLMLGKTGYYCSLVYTSFALSYFLVKTLRLQLLAGPPAPDQSSYAYGASPYGAGSPYGGGGWQAGGAAAGGTKRRVYFLLFVAVTQPLLSWWLTYHLVPSAALPAPLPAPAR</sequence>
<feature type="transmembrane region" description="Helical" evidence="12">
    <location>
        <begin position="244"/>
        <end position="265"/>
    </location>
</feature>